<evidence type="ECO:0000313" key="3">
    <source>
        <dbReference type="Proteomes" id="UP000001982"/>
    </source>
</evidence>
<dbReference type="HOGENOM" id="CLU_092206_1_0_6"/>
<dbReference type="STRING" id="318161.Sden_2796"/>
<feature type="compositionally biased region" description="Basic and acidic residues" evidence="1">
    <location>
        <begin position="15"/>
        <end position="24"/>
    </location>
</feature>
<gene>
    <name evidence="2" type="ordered locus">Sden_2796</name>
</gene>
<dbReference type="EMBL" id="CP000302">
    <property type="protein sequence ID" value="ABE56075.1"/>
    <property type="molecule type" value="Genomic_DNA"/>
</dbReference>
<dbReference type="PANTHER" id="PTHR33639">
    <property type="entry name" value="THIOL-DISULFIDE OXIDOREDUCTASE DCC"/>
    <property type="match status" value="1"/>
</dbReference>
<dbReference type="GO" id="GO:0015035">
    <property type="term" value="F:protein-disulfide reductase activity"/>
    <property type="evidence" value="ECO:0007669"/>
    <property type="project" value="InterPro"/>
</dbReference>
<dbReference type="Pfam" id="PF04134">
    <property type="entry name" value="DCC1-like"/>
    <property type="match status" value="1"/>
</dbReference>
<evidence type="ECO:0000256" key="1">
    <source>
        <dbReference type="SAM" id="MobiDB-lite"/>
    </source>
</evidence>
<feature type="region of interest" description="Disordered" evidence="1">
    <location>
        <begin position="1"/>
        <end position="28"/>
    </location>
</feature>
<accession>Q12KF1</accession>
<dbReference type="eggNOG" id="COG3011">
    <property type="taxonomic scope" value="Bacteria"/>
</dbReference>
<dbReference type="AlphaFoldDB" id="Q12KF1"/>
<organism evidence="2 3">
    <name type="scientific">Shewanella denitrificans (strain OS217 / ATCC BAA-1090 / DSM 15013)</name>
    <dbReference type="NCBI Taxonomy" id="318161"/>
    <lineage>
        <taxon>Bacteria</taxon>
        <taxon>Pseudomonadati</taxon>
        <taxon>Pseudomonadota</taxon>
        <taxon>Gammaproteobacteria</taxon>
        <taxon>Alteromonadales</taxon>
        <taxon>Shewanellaceae</taxon>
        <taxon>Shewanella</taxon>
    </lineage>
</organism>
<dbReference type="RefSeq" id="WP_011497225.1">
    <property type="nucleotide sequence ID" value="NC_007954.1"/>
</dbReference>
<dbReference type="OrthoDB" id="9785438at2"/>
<dbReference type="InterPro" id="IPR007263">
    <property type="entry name" value="DCC1-like"/>
</dbReference>
<proteinExistence type="predicted"/>
<dbReference type="PANTHER" id="PTHR33639:SF2">
    <property type="entry name" value="DUF393 DOMAIN-CONTAINING PROTEIN"/>
    <property type="match status" value="1"/>
</dbReference>
<reference evidence="2 3" key="1">
    <citation type="submission" date="2006-03" db="EMBL/GenBank/DDBJ databases">
        <title>Complete sequence of Shewanella denitrificans OS217.</title>
        <authorList>
            <consortium name="US DOE Joint Genome Institute"/>
            <person name="Copeland A."/>
            <person name="Lucas S."/>
            <person name="Lapidus A."/>
            <person name="Barry K."/>
            <person name="Detter J.C."/>
            <person name="Glavina del Rio T."/>
            <person name="Hammon N."/>
            <person name="Israni S."/>
            <person name="Dalin E."/>
            <person name="Tice H."/>
            <person name="Pitluck S."/>
            <person name="Brettin T."/>
            <person name="Bruce D."/>
            <person name="Han C."/>
            <person name="Tapia R."/>
            <person name="Gilna P."/>
            <person name="Kiss H."/>
            <person name="Schmutz J."/>
            <person name="Larimer F."/>
            <person name="Land M."/>
            <person name="Hauser L."/>
            <person name="Kyrpides N."/>
            <person name="Lykidis A."/>
            <person name="Richardson P."/>
        </authorList>
    </citation>
    <scope>NUCLEOTIDE SEQUENCE [LARGE SCALE GENOMIC DNA]</scope>
    <source>
        <strain evidence="3">OS217 / ATCC BAA-1090 / DSM 15013</strain>
    </source>
</reference>
<name>Q12KF1_SHEDO</name>
<protein>
    <submittedName>
        <fullName evidence="2">Putative thiol-disulphide oxidoreductase DCC</fullName>
    </submittedName>
</protein>
<keyword evidence="3" id="KW-1185">Reference proteome</keyword>
<dbReference type="InterPro" id="IPR052927">
    <property type="entry name" value="DCC_oxidoreductase"/>
</dbReference>
<dbReference type="Proteomes" id="UP000001982">
    <property type="component" value="Chromosome"/>
</dbReference>
<sequence length="176" mass="19724">MKTKNSVNPSLPKATEPKSNERVLNEPSPEGPVILFDGQCNLCHSAVNFIIARDHTAANPQAALGVFRFAPLQGDSAKALMKECAIPQAQIDSLTSTQSGSFVLIDAGRYYFRSDAALEVARKLPGLWRYLAWLRVIPRPVRDELYQLLGRYRYRLFGQRPLCLLPSPAVRQRFLP</sequence>
<evidence type="ECO:0000313" key="2">
    <source>
        <dbReference type="EMBL" id="ABE56075.1"/>
    </source>
</evidence>
<dbReference type="KEGG" id="sdn:Sden_2796"/>